<organism evidence="1 2">
    <name type="scientific">Loa loa</name>
    <name type="common">Eye worm</name>
    <name type="synonym">Filaria loa</name>
    <dbReference type="NCBI Taxonomy" id="7209"/>
    <lineage>
        <taxon>Eukaryota</taxon>
        <taxon>Metazoa</taxon>
        <taxon>Ecdysozoa</taxon>
        <taxon>Nematoda</taxon>
        <taxon>Chromadorea</taxon>
        <taxon>Rhabditida</taxon>
        <taxon>Spirurina</taxon>
        <taxon>Spiruromorpha</taxon>
        <taxon>Filarioidea</taxon>
        <taxon>Onchocercidae</taxon>
        <taxon>Loa</taxon>
    </lineage>
</organism>
<accession>A0A1I7VET8</accession>
<dbReference type="Proteomes" id="UP000095285">
    <property type="component" value="Unassembled WGS sequence"/>
</dbReference>
<name>A0A1I7VET8_LOALO</name>
<dbReference type="WBParaSite" id="EN70_1763">
    <property type="protein sequence ID" value="EN70_1763"/>
    <property type="gene ID" value="EN70_1763"/>
</dbReference>
<protein>
    <submittedName>
        <fullName evidence="2">Transposase</fullName>
    </submittedName>
</protein>
<evidence type="ECO:0000313" key="2">
    <source>
        <dbReference type="WBParaSite" id="EN70_1763"/>
    </source>
</evidence>
<proteinExistence type="predicted"/>
<reference evidence="2" key="2">
    <citation type="submission" date="2016-11" db="UniProtKB">
        <authorList>
            <consortium name="WormBaseParasite"/>
        </authorList>
    </citation>
    <scope>IDENTIFICATION</scope>
</reference>
<evidence type="ECO:0000313" key="1">
    <source>
        <dbReference type="Proteomes" id="UP000095285"/>
    </source>
</evidence>
<keyword evidence="1" id="KW-1185">Reference proteome</keyword>
<sequence>MIAGSGYMDKHGNRLNEMVYDQHETVTHMECCSVQNEGQTTVAPPCNMDISEIDRFWKLEFIGIQDQPNLHEDEQALEMFKENITKNNSR</sequence>
<reference evidence="1" key="1">
    <citation type="submission" date="2012-04" db="EMBL/GenBank/DDBJ databases">
        <title>The Genome Sequence of Loa loa.</title>
        <authorList>
            <consortium name="The Broad Institute Genome Sequencing Platform"/>
            <consortium name="Broad Institute Genome Sequencing Center for Infectious Disease"/>
            <person name="Nutman T.B."/>
            <person name="Fink D.L."/>
            <person name="Russ C."/>
            <person name="Young S."/>
            <person name="Zeng Q."/>
            <person name="Gargeya S."/>
            <person name="Alvarado L."/>
            <person name="Berlin A."/>
            <person name="Chapman S.B."/>
            <person name="Chen Z."/>
            <person name="Freedman E."/>
            <person name="Gellesch M."/>
            <person name="Goldberg J."/>
            <person name="Griggs A."/>
            <person name="Gujja S."/>
            <person name="Heilman E.R."/>
            <person name="Heiman D."/>
            <person name="Howarth C."/>
            <person name="Mehta T."/>
            <person name="Neiman D."/>
            <person name="Pearson M."/>
            <person name="Roberts A."/>
            <person name="Saif S."/>
            <person name="Shea T."/>
            <person name="Shenoy N."/>
            <person name="Sisk P."/>
            <person name="Stolte C."/>
            <person name="Sykes S."/>
            <person name="White J."/>
            <person name="Yandava C."/>
            <person name="Haas B."/>
            <person name="Henn M.R."/>
            <person name="Nusbaum C."/>
            <person name="Birren B."/>
        </authorList>
    </citation>
    <scope>NUCLEOTIDE SEQUENCE [LARGE SCALE GENOMIC DNA]</scope>
</reference>
<dbReference type="AlphaFoldDB" id="A0A1I7VET8"/>